<dbReference type="PANTHER" id="PTHR47204">
    <property type="entry name" value="OS02G0168900 PROTEIN"/>
    <property type="match status" value="1"/>
</dbReference>
<dbReference type="GO" id="GO:0032299">
    <property type="term" value="C:ribonuclease H2 complex"/>
    <property type="evidence" value="ECO:0007669"/>
    <property type="project" value="InterPro"/>
</dbReference>
<comment type="caution">
    <text evidence="2">The sequence shown here is derived from an EMBL/GenBank/DDBJ whole genome shotgun (WGS) entry which is preliminary data.</text>
</comment>
<dbReference type="CDD" id="cd09271">
    <property type="entry name" value="RNase_H2-C"/>
    <property type="match status" value="1"/>
</dbReference>
<name>A0A8H7N6Q4_BIOOC</name>
<dbReference type="GO" id="GO:0006401">
    <property type="term" value="P:RNA catabolic process"/>
    <property type="evidence" value="ECO:0007669"/>
    <property type="project" value="InterPro"/>
</dbReference>
<evidence type="ECO:0000313" key="3">
    <source>
        <dbReference type="Proteomes" id="UP000616885"/>
    </source>
</evidence>
<evidence type="ECO:0000313" key="2">
    <source>
        <dbReference type="EMBL" id="KAF9750126.1"/>
    </source>
</evidence>
<protein>
    <submittedName>
        <fullName evidence="2">Uncharacterized protein</fullName>
    </submittedName>
</protein>
<dbReference type="Pfam" id="PF08615">
    <property type="entry name" value="RNase_H2_suC"/>
    <property type="match status" value="1"/>
</dbReference>
<sequence length="160" mass="17982">MSQPMLEIENLTKSGEVKSTAHLLPCRVHHDGSIDPIDSFWTPTDTEEGKKEAYFRGRKLHAKAVPLPSQFRGIVAERQAAVPPPPTDPYAPIDLEKEDDDDAPPVDKMKALAEFDEIMVWGHENVTNAADDTYVRSLEEWIEASERIHSYDEDTPAEAK</sequence>
<proteinExistence type="predicted"/>
<gene>
    <name evidence="2" type="ORF">IM811_016153</name>
</gene>
<feature type="region of interest" description="Disordered" evidence="1">
    <location>
        <begin position="78"/>
        <end position="106"/>
    </location>
</feature>
<dbReference type="Gene3D" id="2.40.128.680">
    <property type="match status" value="1"/>
</dbReference>
<dbReference type="Proteomes" id="UP000616885">
    <property type="component" value="Unassembled WGS sequence"/>
</dbReference>
<dbReference type="InterPro" id="IPR013924">
    <property type="entry name" value="RNase_H2_suC"/>
</dbReference>
<organism evidence="2 3">
    <name type="scientific">Bionectria ochroleuca</name>
    <name type="common">Gliocladium roseum</name>
    <dbReference type="NCBI Taxonomy" id="29856"/>
    <lineage>
        <taxon>Eukaryota</taxon>
        <taxon>Fungi</taxon>
        <taxon>Dikarya</taxon>
        <taxon>Ascomycota</taxon>
        <taxon>Pezizomycotina</taxon>
        <taxon>Sordariomycetes</taxon>
        <taxon>Hypocreomycetidae</taxon>
        <taxon>Hypocreales</taxon>
        <taxon>Bionectriaceae</taxon>
        <taxon>Clonostachys</taxon>
    </lineage>
</organism>
<dbReference type="EMBL" id="JADCTT010000007">
    <property type="protein sequence ID" value="KAF9750126.1"/>
    <property type="molecule type" value="Genomic_DNA"/>
</dbReference>
<dbReference type="AlphaFoldDB" id="A0A8H7N6Q4"/>
<accession>A0A8H7N6Q4</accession>
<evidence type="ECO:0000256" key="1">
    <source>
        <dbReference type="SAM" id="MobiDB-lite"/>
    </source>
</evidence>
<dbReference type="PANTHER" id="PTHR47204:SF1">
    <property type="entry name" value="RIBONUCLEASE H2 SUBUNIT C"/>
    <property type="match status" value="1"/>
</dbReference>
<reference evidence="2" key="1">
    <citation type="submission" date="2020-10" db="EMBL/GenBank/DDBJ databases">
        <title>High-Quality Genome Resource of Clonostachys rosea strain S41 by Oxford Nanopore Long-Read Sequencing.</title>
        <authorList>
            <person name="Wang H."/>
        </authorList>
    </citation>
    <scope>NUCLEOTIDE SEQUENCE</scope>
    <source>
        <strain evidence="2">S41</strain>
    </source>
</reference>